<dbReference type="EMBL" id="JARIHO010000112">
    <property type="protein sequence ID" value="KAJ7302764.1"/>
    <property type="molecule type" value="Genomic_DNA"/>
</dbReference>
<name>A0AAD6Z0H8_9AGAR</name>
<sequence length="312" mass="34374">MPSSALSPPLPTPPSPASLPRNVCANVKAFCRESVSPSGTSRASTPVLQLVWELPQRCVPVGRVRWRMLRLGETEDHVVGKWTGWERIFSSTSYHGIRHALGLTEGRRPSHLDARARLIFAPLRTMSVRSVVHRPRYVPLIRFDASSGSSFSRLPAHCACCRPCASLFLHIHYATHLLALLPPSLEALCSPLVSAATFILAPCLVFCSALLHPVSCWTSRSPSTFTIVSQRQQQATRRPCAQRSPRKSLGAGRLRGGLWWLSACAARERTQRSSHEAWCHPVGARVTQDRETRGVRAPFVVVFGYGSGDEVS</sequence>
<keyword evidence="2" id="KW-1185">Reference proteome</keyword>
<protein>
    <submittedName>
        <fullName evidence="1">Uncharacterized protein</fullName>
    </submittedName>
</protein>
<dbReference type="AlphaFoldDB" id="A0AAD6Z0H8"/>
<evidence type="ECO:0000313" key="1">
    <source>
        <dbReference type="EMBL" id="KAJ7302764.1"/>
    </source>
</evidence>
<dbReference type="Proteomes" id="UP001218218">
    <property type="component" value="Unassembled WGS sequence"/>
</dbReference>
<gene>
    <name evidence="1" type="ORF">DFH08DRAFT_977608</name>
</gene>
<reference evidence="1" key="1">
    <citation type="submission" date="2023-03" db="EMBL/GenBank/DDBJ databases">
        <title>Massive genome expansion in bonnet fungi (Mycena s.s.) driven by repeated elements and novel gene families across ecological guilds.</title>
        <authorList>
            <consortium name="Lawrence Berkeley National Laboratory"/>
            <person name="Harder C.B."/>
            <person name="Miyauchi S."/>
            <person name="Viragh M."/>
            <person name="Kuo A."/>
            <person name="Thoen E."/>
            <person name="Andreopoulos B."/>
            <person name="Lu D."/>
            <person name="Skrede I."/>
            <person name="Drula E."/>
            <person name="Henrissat B."/>
            <person name="Morin E."/>
            <person name="Kohler A."/>
            <person name="Barry K."/>
            <person name="LaButti K."/>
            <person name="Morin E."/>
            <person name="Salamov A."/>
            <person name="Lipzen A."/>
            <person name="Mereny Z."/>
            <person name="Hegedus B."/>
            <person name="Baldrian P."/>
            <person name="Stursova M."/>
            <person name="Weitz H."/>
            <person name="Taylor A."/>
            <person name="Grigoriev I.V."/>
            <person name="Nagy L.G."/>
            <person name="Martin F."/>
            <person name="Kauserud H."/>
        </authorList>
    </citation>
    <scope>NUCLEOTIDE SEQUENCE</scope>
    <source>
        <strain evidence="1">CBHHK002</strain>
    </source>
</reference>
<proteinExistence type="predicted"/>
<comment type="caution">
    <text evidence="1">The sequence shown here is derived from an EMBL/GenBank/DDBJ whole genome shotgun (WGS) entry which is preliminary data.</text>
</comment>
<accession>A0AAD6Z0H8</accession>
<evidence type="ECO:0000313" key="2">
    <source>
        <dbReference type="Proteomes" id="UP001218218"/>
    </source>
</evidence>
<organism evidence="1 2">
    <name type="scientific">Mycena albidolilacea</name>
    <dbReference type="NCBI Taxonomy" id="1033008"/>
    <lineage>
        <taxon>Eukaryota</taxon>
        <taxon>Fungi</taxon>
        <taxon>Dikarya</taxon>
        <taxon>Basidiomycota</taxon>
        <taxon>Agaricomycotina</taxon>
        <taxon>Agaricomycetes</taxon>
        <taxon>Agaricomycetidae</taxon>
        <taxon>Agaricales</taxon>
        <taxon>Marasmiineae</taxon>
        <taxon>Mycenaceae</taxon>
        <taxon>Mycena</taxon>
    </lineage>
</organism>